<dbReference type="Proteomes" id="UP000281708">
    <property type="component" value="Unassembled WGS sequence"/>
</dbReference>
<accession>A0A3L8P1X8</accession>
<dbReference type="InterPro" id="IPR003737">
    <property type="entry name" value="GlcNAc_PI_deacetylase-related"/>
</dbReference>
<comment type="caution">
    <text evidence="2">The sequence shown here is derived from an EMBL/GenBank/DDBJ whole genome shotgun (WGS) entry which is preliminary data.</text>
</comment>
<gene>
    <name evidence="2" type="ORF">D9V37_12790</name>
</gene>
<keyword evidence="3" id="KW-1185">Reference proteome</keyword>
<dbReference type="RefSeq" id="WP_121806581.1">
    <property type="nucleotide sequence ID" value="NZ_RDBE01000008.1"/>
</dbReference>
<dbReference type="Pfam" id="PF02585">
    <property type="entry name" value="PIG-L"/>
    <property type="match status" value="1"/>
</dbReference>
<evidence type="ECO:0000313" key="3">
    <source>
        <dbReference type="Proteomes" id="UP000281708"/>
    </source>
</evidence>
<dbReference type="SUPFAM" id="SSF102588">
    <property type="entry name" value="LmbE-like"/>
    <property type="match status" value="1"/>
</dbReference>
<proteinExistence type="predicted"/>
<dbReference type="InterPro" id="IPR024078">
    <property type="entry name" value="LmbE-like_dom_sf"/>
</dbReference>
<dbReference type="PANTHER" id="PTHR12993">
    <property type="entry name" value="N-ACETYLGLUCOSAMINYL-PHOSPHATIDYLINOSITOL DE-N-ACETYLASE-RELATED"/>
    <property type="match status" value="1"/>
</dbReference>
<dbReference type="AlphaFoldDB" id="A0A3L8P1X8"/>
<dbReference type="EMBL" id="RDBE01000008">
    <property type="protein sequence ID" value="RLV48619.1"/>
    <property type="molecule type" value="Genomic_DNA"/>
</dbReference>
<dbReference type="GO" id="GO:0016137">
    <property type="term" value="P:glycoside metabolic process"/>
    <property type="evidence" value="ECO:0007669"/>
    <property type="project" value="UniProtKB-ARBA"/>
</dbReference>
<sequence>MRLRLDGVRELALVGAHCDDIAIGCGATVLRLAAANPGLVVRALVLSGGGTAREQEEHDALATMLPDADVRLSVLDLPDGRLPDHRDRVKDALQRLAAIGSTDLVLSPQRHDAHQDHRLLGELVPTAFRSALHLGYEILKWESDLPVTTVLVPADEDVVATKVAVIEKSYPSQSAHDWFDEEAFRALMRVRGAQCHERYAEGFVTDKTVLTLS</sequence>
<name>A0A3L8P1X8_9ACTN</name>
<protein>
    <submittedName>
        <fullName evidence="2">PIG-L family deacetylase</fullName>
    </submittedName>
</protein>
<reference evidence="2 3" key="1">
    <citation type="submission" date="2018-10" db="EMBL/GenBank/DDBJ databases">
        <title>Marmoricola sp. 4Q3S-7 whole genome shotgun sequence.</title>
        <authorList>
            <person name="Li F."/>
        </authorList>
    </citation>
    <scope>NUCLEOTIDE SEQUENCE [LARGE SCALE GENOMIC DNA]</scope>
    <source>
        <strain evidence="2 3">4Q3S-7</strain>
    </source>
</reference>
<dbReference type="Gene3D" id="3.40.50.10320">
    <property type="entry name" value="LmbE-like"/>
    <property type="match status" value="1"/>
</dbReference>
<keyword evidence="1" id="KW-0862">Zinc</keyword>
<organism evidence="2 3">
    <name type="scientific">Nocardioides mangrovicus</name>
    <dbReference type="NCBI Taxonomy" id="2478913"/>
    <lineage>
        <taxon>Bacteria</taxon>
        <taxon>Bacillati</taxon>
        <taxon>Actinomycetota</taxon>
        <taxon>Actinomycetes</taxon>
        <taxon>Propionibacteriales</taxon>
        <taxon>Nocardioidaceae</taxon>
        <taxon>Nocardioides</taxon>
    </lineage>
</organism>
<evidence type="ECO:0000313" key="2">
    <source>
        <dbReference type="EMBL" id="RLV48619.1"/>
    </source>
</evidence>
<evidence type="ECO:0000256" key="1">
    <source>
        <dbReference type="ARBA" id="ARBA00022833"/>
    </source>
</evidence>
<dbReference type="GO" id="GO:0016811">
    <property type="term" value="F:hydrolase activity, acting on carbon-nitrogen (but not peptide) bonds, in linear amides"/>
    <property type="evidence" value="ECO:0007669"/>
    <property type="project" value="TreeGrafter"/>
</dbReference>
<dbReference type="OrthoDB" id="3514174at2"/>
<dbReference type="PANTHER" id="PTHR12993:SF30">
    <property type="entry name" value="N-ACETYL-ALPHA-D-GLUCOSAMINYL L-MALATE DEACETYLASE 1"/>
    <property type="match status" value="1"/>
</dbReference>